<proteinExistence type="predicted"/>
<evidence type="ECO:0000313" key="2">
    <source>
        <dbReference type="EMBL" id="MEP1059706.1"/>
    </source>
</evidence>
<protein>
    <submittedName>
        <fullName evidence="2">Uncharacterized protein</fullName>
    </submittedName>
</protein>
<reference evidence="2 3" key="1">
    <citation type="submission" date="2022-04" db="EMBL/GenBank/DDBJ databases">
        <title>Positive selection, recombination, and allopatry shape intraspecific diversity of widespread and dominant cyanobacteria.</title>
        <authorList>
            <person name="Wei J."/>
            <person name="Shu W."/>
            <person name="Hu C."/>
        </authorList>
    </citation>
    <scope>NUCLEOTIDE SEQUENCE [LARGE SCALE GENOMIC DNA]</scope>
    <source>
        <strain evidence="2 3">AS-A4</strain>
    </source>
</reference>
<gene>
    <name evidence="2" type="ORF">NDI38_14780</name>
</gene>
<sequence length="71" mass="8034">MVESNNDRQYEVETEVANTNPLGSLSGLFGGEMNATTYTVRDTWTGKVYESTNYDADKACESTWEQVERDK</sequence>
<feature type="region of interest" description="Disordered" evidence="1">
    <location>
        <begin position="1"/>
        <end position="26"/>
    </location>
</feature>
<accession>A0ABV0KKC8</accession>
<dbReference type="RefSeq" id="WP_190452170.1">
    <property type="nucleotide sequence ID" value="NZ_JAMPLM010000012.1"/>
</dbReference>
<dbReference type="Proteomes" id="UP001476950">
    <property type="component" value="Unassembled WGS sequence"/>
</dbReference>
<organism evidence="2 3">
    <name type="scientific">Stenomitos frigidus AS-A4</name>
    <dbReference type="NCBI Taxonomy" id="2933935"/>
    <lineage>
        <taxon>Bacteria</taxon>
        <taxon>Bacillati</taxon>
        <taxon>Cyanobacteriota</taxon>
        <taxon>Cyanophyceae</taxon>
        <taxon>Leptolyngbyales</taxon>
        <taxon>Leptolyngbyaceae</taxon>
        <taxon>Stenomitos</taxon>
    </lineage>
</organism>
<dbReference type="EMBL" id="JAMPLM010000012">
    <property type="protein sequence ID" value="MEP1059706.1"/>
    <property type="molecule type" value="Genomic_DNA"/>
</dbReference>
<evidence type="ECO:0000313" key="3">
    <source>
        <dbReference type="Proteomes" id="UP001476950"/>
    </source>
</evidence>
<keyword evidence="3" id="KW-1185">Reference proteome</keyword>
<name>A0ABV0KKC8_9CYAN</name>
<evidence type="ECO:0000256" key="1">
    <source>
        <dbReference type="SAM" id="MobiDB-lite"/>
    </source>
</evidence>
<feature type="compositionally biased region" description="Basic and acidic residues" evidence="1">
    <location>
        <begin position="1"/>
        <end position="11"/>
    </location>
</feature>
<comment type="caution">
    <text evidence="2">The sequence shown here is derived from an EMBL/GenBank/DDBJ whole genome shotgun (WGS) entry which is preliminary data.</text>
</comment>